<protein>
    <submittedName>
        <fullName evidence="2">Uncharacterized protein</fullName>
    </submittedName>
</protein>
<dbReference type="AlphaFoldDB" id="A0A0G4FZT0"/>
<reference evidence="2" key="1">
    <citation type="submission" date="2014-11" db="EMBL/GenBank/DDBJ databases">
        <authorList>
            <person name="Otto D Thomas"/>
            <person name="Naeem Raeece"/>
        </authorList>
    </citation>
    <scope>NUCLEOTIDE SEQUENCE</scope>
</reference>
<accession>A0A0G4FZT0</accession>
<organism evidence="2">
    <name type="scientific">Chromera velia CCMP2878</name>
    <dbReference type="NCBI Taxonomy" id="1169474"/>
    <lineage>
        <taxon>Eukaryota</taxon>
        <taxon>Sar</taxon>
        <taxon>Alveolata</taxon>
        <taxon>Colpodellida</taxon>
        <taxon>Chromeraceae</taxon>
        <taxon>Chromera</taxon>
    </lineage>
</organism>
<evidence type="ECO:0000256" key="1">
    <source>
        <dbReference type="SAM" id="MobiDB-lite"/>
    </source>
</evidence>
<feature type="region of interest" description="Disordered" evidence="1">
    <location>
        <begin position="1"/>
        <end position="20"/>
    </location>
</feature>
<dbReference type="EMBL" id="CDMZ01000757">
    <property type="protein sequence ID" value="CEM20901.1"/>
    <property type="molecule type" value="Genomic_DNA"/>
</dbReference>
<evidence type="ECO:0000313" key="2">
    <source>
        <dbReference type="EMBL" id="CEM20901.1"/>
    </source>
</evidence>
<gene>
    <name evidence="2" type="ORF">Cvel_19497</name>
</gene>
<dbReference type="VEuPathDB" id="CryptoDB:Cvel_19497"/>
<sequence length="293" mass="33691">MYSHPYNTKESDETVNNQMPFSTFPQAGKKLVREDGPLREARQEIRVDAPAVDMTFDNLETLETLLRDLSTHLKSKDYSRWNDGFSVEKLNRKVSIYCLLLPAFPSAKLLDNIWTAASESVKEIGNRKNMMSTEVEKRIKAVQATGGRSTWSPAEDTAFWEFKEGEGICRYVGTEVQSLVSKSYTALRTYHAEQEEEGGGIVRHRGMTRRLFDHLKTLQPRISIWVQDRKPPNPLGFSPLLVMDGMMELDRRQIQRENVPHVHGFSLPNHETEYAWPPTFLTTSAFRRFVQPP</sequence>
<proteinExistence type="predicted"/>
<name>A0A0G4FZT0_9ALVE</name>